<accession>A0AAW2QCE3</accession>
<name>A0AAW2QCE3_9LAMI</name>
<sequence>MASVFARKSVYALRARQLISLIAKLSHIHVPPKFVAFNIIAVADPALQGPARIWTINTERTFATKQSFSTDKGLKNGARIWFPLYPSPRYFVLVGTEPAYGQRNTAFANWPRP</sequence>
<reference evidence="1" key="2">
    <citation type="journal article" date="2024" name="Plant">
        <title>Genomic evolution and insights into agronomic trait innovations of Sesamum species.</title>
        <authorList>
            <person name="Miao H."/>
            <person name="Wang L."/>
            <person name="Qu L."/>
            <person name="Liu H."/>
            <person name="Sun Y."/>
            <person name="Le M."/>
            <person name="Wang Q."/>
            <person name="Wei S."/>
            <person name="Zheng Y."/>
            <person name="Lin W."/>
            <person name="Duan Y."/>
            <person name="Cao H."/>
            <person name="Xiong S."/>
            <person name="Wang X."/>
            <person name="Wei L."/>
            <person name="Li C."/>
            <person name="Ma Q."/>
            <person name="Ju M."/>
            <person name="Zhao R."/>
            <person name="Li G."/>
            <person name="Mu C."/>
            <person name="Tian Q."/>
            <person name="Mei H."/>
            <person name="Zhang T."/>
            <person name="Gao T."/>
            <person name="Zhang H."/>
        </authorList>
    </citation>
    <scope>NUCLEOTIDE SEQUENCE</scope>
    <source>
        <strain evidence="1">G01</strain>
    </source>
</reference>
<gene>
    <name evidence="1" type="ORF">Sangu_0649500</name>
</gene>
<evidence type="ECO:0000313" key="1">
    <source>
        <dbReference type="EMBL" id="KAL0365519.1"/>
    </source>
</evidence>
<proteinExistence type="predicted"/>
<comment type="caution">
    <text evidence="1">The sequence shown here is derived from an EMBL/GenBank/DDBJ whole genome shotgun (WGS) entry which is preliminary data.</text>
</comment>
<organism evidence="1">
    <name type="scientific">Sesamum angustifolium</name>
    <dbReference type="NCBI Taxonomy" id="2727405"/>
    <lineage>
        <taxon>Eukaryota</taxon>
        <taxon>Viridiplantae</taxon>
        <taxon>Streptophyta</taxon>
        <taxon>Embryophyta</taxon>
        <taxon>Tracheophyta</taxon>
        <taxon>Spermatophyta</taxon>
        <taxon>Magnoliopsida</taxon>
        <taxon>eudicotyledons</taxon>
        <taxon>Gunneridae</taxon>
        <taxon>Pentapetalae</taxon>
        <taxon>asterids</taxon>
        <taxon>lamiids</taxon>
        <taxon>Lamiales</taxon>
        <taxon>Pedaliaceae</taxon>
        <taxon>Sesamum</taxon>
    </lineage>
</organism>
<dbReference type="AlphaFoldDB" id="A0AAW2QCE3"/>
<reference evidence="1" key="1">
    <citation type="submission" date="2020-06" db="EMBL/GenBank/DDBJ databases">
        <authorList>
            <person name="Li T."/>
            <person name="Hu X."/>
            <person name="Zhang T."/>
            <person name="Song X."/>
            <person name="Zhang H."/>
            <person name="Dai N."/>
            <person name="Sheng W."/>
            <person name="Hou X."/>
            <person name="Wei L."/>
        </authorList>
    </citation>
    <scope>NUCLEOTIDE SEQUENCE</scope>
    <source>
        <strain evidence="1">G01</strain>
        <tissue evidence="1">Leaf</tissue>
    </source>
</reference>
<protein>
    <submittedName>
        <fullName evidence="1">Uncharacterized protein</fullName>
    </submittedName>
</protein>
<dbReference type="EMBL" id="JACGWK010000003">
    <property type="protein sequence ID" value="KAL0365519.1"/>
    <property type="molecule type" value="Genomic_DNA"/>
</dbReference>